<evidence type="ECO:0000256" key="2">
    <source>
        <dbReference type="ARBA" id="ARBA00006375"/>
    </source>
</evidence>
<feature type="domain" description="EF-hand" evidence="15">
    <location>
        <begin position="683"/>
        <end position="718"/>
    </location>
</feature>
<dbReference type="EMBL" id="HBHQ01001423">
    <property type="protein sequence ID" value="CAD9809075.1"/>
    <property type="molecule type" value="Transcribed_RNA"/>
</dbReference>
<dbReference type="InterPro" id="IPR000595">
    <property type="entry name" value="cNMP-bd_dom"/>
</dbReference>
<evidence type="ECO:0000256" key="9">
    <source>
        <dbReference type="ARBA" id="ARBA00023128"/>
    </source>
</evidence>
<dbReference type="SUPFAM" id="SSF47473">
    <property type="entry name" value="EF-hand"/>
    <property type="match status" value="2"/>
</dbReference>
<dbReference type="GO" id="GO:0005509">
    <property type="term" value="F:calcium ion binding"/>
    <property type="evidence" value="ECO:0007669"/>
    <property type="project" value="InterPro"/>
</dbReference>
<dbReference type="InterPro" id="IPR011992">
    <property type="entry name" value="EF-hand-dom_pair"/>
</dbReference>
<dbReference type="GO" id="GO:0043490">
    <property type="term" value="P:malate-aspartate shuttle"/>
    <property type="evidence" value="ECO:0007669"/>
    <property type="project" value="TreeGrafter"/>
</dbReference>
<keyword evidence="7" id="KW-0106">Calcium</keyword>
<comment type="subunit">
    <text evidence="11">Homodimer (via N-terminus).</text>
</comment>
<feature type="region of interest" description="Disordered" evidence="13">
    <location>
        <begin position="114"/>
        <end position="154"/>
    </location>
</feature>
<dbReference type="GO" id="GO:0005313">
    <property type="term" value="F:L-glutamate transmembrane transporter activity"/>
    <property type="evidence" value="ECO:0007669"/>
    <property type="project" value="TreeGrafter"/>
</dbReference>
<evidence type="ECO:0000256" key="7">
    <source>
        <dbReference type="ARBA" id="ARBA00022837"/>
    </source>
</evidence>
<dbReference type="InterPro" id="IPR018247">
    <property type="entry name" value="EF_Hand_1_Ca_BS"/>
</dbReference>
<evidence type="ECO:0008006" key="17">
    <source>
        <dbReference type="Google" id="ProtNLM"/>
    </source>
</evidence>
<keyword evidence="9" id="KW-0496">Mitochondrion</keyword>
<evidence type="ECO:0000256" key="10">
    <source>
        <dbReference type="ARBA" id="ARBA00023136"/>
    </source>
</evidence>
<comment type="similarity">
    <text evidence="2">Belongs to the mitochondrial carrier (TC 2.A.29) family.</text>
</comment>
<dbReference type="InterPro" id="IPR002048">
    <property type="entry name" value="EF_hand_dom"/>
</dbReference>
<feature type="repeat" description="Solcar" evidence="12">
    <location>
        <begin position="874"/>
        <end position="967"/>
    </location>
</feature>
<evidence type="ECO:0000256" key="6">
    <source>
        <dbReference type="ARBA" id="ARBA00022792"/>
    </source>
</evidence>
<evidence type="ECO:0000256" key="5">
    <source>
        <dbReference type="ARBA" id="ARBA00022737"/>
    </source>
</evidence>
<gene>
    <name evidence="16" type="ORF">ASEP1449_LOCUS897</name>
</gene>
<evidence type="ECO:0000256" key="4">
    <source>
        <dbReference type="ARBA" id="ARBA00022692"/>
    </source>
</evidence>
<evidence type="ECO:0000256" key="12">
    <source>
        <dbReference type="PROSITE-ProRule" id="PRU00282"/>
    </source>
</evidence>
<dbReference type="InterPro" id="IPR051028">
    <property type="entry name" value="Mito_Solute_Carrier"/>
</dbReference>
<dbReference type="PRINTS" id="PR00926">
    <property type="entry name" value="MITOCARRIER"/>
</dbReference>
<dbReference type="GO" id="GO:0015183">
    <property type="term" value="F:L-aspartate transmembrane transporter activity"/>
    <property type="evidence" value="ECO:0007669"/>
    <property type="project" value="TreeGrafter"/>
</dbReference>
<comment type="subcellular location">
    <subcellularLocation>
        <location evidence="1">Mitochondrion inner membrane</location>
        <topology evidence="1">Multi-pass membrane protein</topology>
    </subcellularLocation>
</comment>
<dbReference type="InterPro" id="IPR002067">
    <property type="entry name" value="MCP"/>
</dbReference>
<keyword evidence="8" id="KW-1133">Transmembrane helix</keyword>
<protein>
    <recommendedName>
        <fullName evidence="17">Calmodulin</fullName>
    </recommendedName>
</protein>
<dbReference type="InterPro" id="IPR014710">
    <property type="entry name" value="RmlC-like_jellyroll"/>
</dbReference>
<dbReference type="AlphaFoldDB" id="A0A7S2XI64"/>
<dbReference type="CDD" id="cd00038">
    <property type="entry name" value="CAP_ED"/>
    <property type="match status" value="1"/>
</dbReference>
<dbReference type="Gene3D" id="1.50.40.10">
    <property type="entry name" value="Mitochondrial carrier domain"/>
    <property type="match status" value="1"/>
</dbReference>
<evidence type="ECO:0000259" key="15">
    <source>
        <dbReference type="PROSITE" id="PS50222"/>
    </source>
</evidence>
<evidence type="ECO:0000313" key="16">
    <source>
        <dbReference type="EMBL" id="CAD9809075.1"/>
    </source>
</evidence>
<feature type="compositionally biased region" description="Low complexity" evidence="13">
    <location>
        <begin position="116"/>
        <end position="128"/>
    </location>
</feature>
<dbReference type="SUPFAM" id="SSF51206">
    <property type="entry name" value="cAMP-binding domain-like"/>
    <property type="match status" value="2"/>
</dbReference>
<dbReference type="GO" id="GO:0005743">
    <property type="term" value="C:mitochondrial inner membrane"/>
    <property type="evidence" value="ECO:0007669"/>
    <property type="project" value="UniProtKB-SubCell"/>
</dbReference>
<feature type="domain" description="Cyclic nucleotide-binding" evidence="14">
    <location>
        <begin position="61"/>
        <end position="96"/>
    </location>
</feature>
<feature type="repeat" description="Solcar" evidence="12">
    <location>
        <begin position="771"/>
        <end position="861"/>
    </location>
</feature>
<evidence type="ECO:0000256" key="8">
    <source>
        <dbReference type="ARBA" id="ARBA00022989"/>
    </source>
</evidence>
<dbReference type="PROSITE" id="PS00018">
    <property type="entry name" value="EF_HAND_1"/>
    <property type="match status" value="1"/>
</dbReference>
<keyword evidence="6" id="KW-0999">Mitochondrion inner membrane</keyword>
<dbReference type="PROSITE" id="PS50042">
    <property type="entry name" value="CNMP_BINDING_3"/>
    <property type="match status" value="2"/>
</dbReference>
<dbReference type="Pfam" id="PF00153">
    <property type="entry name" value="Mito_carr"/>
    <property type="match status" value="3"/>
</dbReference>
<dbReference type="SUPFAM" id="SSF103506">
    <property type="entry name" value="Mitochondrial carrier"/>
    <property type="match status" value="1"/>
</dbReference>
<dbReference type="PROSITE" id="PS50920">
    <property type="entry name" value="SOLCAR"/>
    <property type="match status" value="3"/>
</dbReference>
<dbReference type="Gene3D" id="1.10.238.10">
    <property type="entry name" value="EF-hand"/>
    <property type="match status" value="1"/>
</dbReference>
<sequence length="1118" mass="122317">MVVEDVWATSSSSSNNSDWITQWFQERARQGHITLQRQATTRGKTEADRALIRLALHRSPFFTCLDEEQVERFVEAAELRTYHAGQVIIREGTEDDGPLPGETSDGFVTMPHGYQSISNSNDSNVTSNDHAVPNAIQPPQTAPPSPPEIVSNATHQGNTPLAAIAINHSDSDDENDVVEDATNLAAAVDTTVPEEVLPGGDEWGEDDVTIKVNDTMEEEPIVEKEAAVADDREESIQNDYVLVQPEEAAPAAATNLITGHVALEDEAAATATKKANHIVSNHQNIYAVKTGTVDVWHQNKNSTTLGRGNIFGEGALLFNRAHSASVLASPSSSGQDVECWVVPAKVFRTYVLPSDNMVRIFVKYAKSTTTPDNVTAWAADELLQDEPYMTMDDFVRCCAEGDDSHEGGTGNEDDGIDPTMRVRLANTYNILRKAEGYQKINLWDFCLFHLLMARPDPEVDIAFLLMDQKRNGYIDLDDFKLFLSQQQDQSEEQIHFDTDAEFVIRHFGKTGDNSIRHTRFSQFLLDFQREMGRQAFLHALEKYGSQDGFLGPEHFCKVLTTDCGWRLPPGVKQRLDSLYCQDAVKAAEAAALVACKAEELKGSSPSEAASSASSAILMSIEERSKRLGLRRFGYSDFLAFQDVFGQLPGICNLIHGACEIKKGPVSPDDFKVANRVIGLGGRMSRRQVEVVFELFDLDRDGFVSESEVASVVGVNFVHRLEAVAGRHGKLTFSPPPDFRAYAEVHKQDGRGSSTVSADGSTTPKSALGYITDFLEHFALGAIAGGIGASIVYPIDLIKTRMQNQRIQADGTRMYKNSFDCLRKTLASEGFIGLYRGLLPQLVGVAPEKAIKLSVNDMLRDTFTTSDLQTGESNIHFPLEMLSGGCAGACQVLVTNPLEITKIRLQVQGETVRILKAAGRSVPPPQSAVAICKELGMVGLYKGAAACLLRDIPFSAIYFPAYAFSKDYLINREGSNGASAANLLLAGAVAGIPAAFLTTPADVIKTRLQVVTRDGDVAYTGMRDCATKIYKQEGWSAFYKGSGMRVSRSSPQFAITLLAYEKLGHFLGLGFDAPPTNAPVDPRDYRSAFPTTHAISNKTDDIDSLLRNMGFNILKPFQK</sequence>
<dbReference type="PANTHER" id="PTHR45678:SF9">
    <property type="entry name" value="CALCIUM-BINDING MITOCHONDRIAL CARRIER PROTEIN ARALAR1"/>
    <property type="match status" value="1"/>
</dbReference>
<dbReference type="FunFam" id="1.50.40.10:FF:000004">
    <property type="entry name" value="Calcium-binding mitochondrial carrier protein Aralar1"/>
    <property type="match status" value="1"/>
</dbReference>
<keyword evidence="4 12" id="KW-0812">Transmembrane</keyword>
<dbReference type="Gene3D" id="2.60.120.10">
    <property type="entry name" value="Jelly Rolls"/>
    <property type="match status" value="2"/>
</dbReference>
<feature type="domain" description="EF-hand" evidence="15">
    <location>
        <begin position="454"/>
        <end position="489"/>
    </location>
</feature>
<evidence type="ECO:0000259" key="14">
    <source>
        <dbReference type="PROSITE" id="PS50042"/>
    </source>
</evidence>
<accession>A0A7S2XI64</accession>
<keyword evidence="5" id="KW-0677">Repeat</keyword>
<evidence type="ECO:0000256" key="13">
    <source>
        <dbReference type="SAM" id="MobiDB-lite"/>
    </source>
</evidence>
<keyword evidence="3" id="KW-0813">Transport</keyword>
<keyword evidence="10 12" id="KW-0472">Membrane</keyword>
<evidence type="ECO:0000256" key="1">
    <source>
        <dbReference type="ARBA" id="ARBA00004448"/>
    </source>
</evidence>
<dbReference type="PANTHER" id="PTHR45678">
    <property type="entry name" value="MITOCHONDRIAL 2-OXODICARBOXYLATE CARRIER 1-RELATED"/>
    <property type="match status" value="1"/>
</dbReference>
<dbReference type="InterPro" id="IPR023395">
    <property type="entry name" value="MCP_dom_sf"/>
</dbReference>
<evidence type="ECO:0000256" key="11">
    <source>
        <dbReference type="ARBA" id="ARBA00038674"/>
    </source>
</evidence>
<reference evidence="16" key="1">
    <citation type="submission" date="2021-01" db="EMBL/GenBank/DDBJ databases">
        <authorList>
            <person name="Corre E."/>
            <person name="Pelletier E."/>
            <person name="Niang G."/>
            <person name="Scheremetjew M."/>
            <person name="Finn R."/>
            <person name="Kale V."/>
            <person name="Holt S."/>
            <person name="Cochrane G."/>
            <person name="Meng A."/>
            <person name="Brown T."/>
            <person name="Cohen L."/>
        </authorList>
    </citation>
    <scope>NUCLEOTIDE SEQUENCE</scope>
    <source>
        <strain evidence="16">CCMP2084</strain>
    </source>
</reference>
<dbReference type="PROSITE" id="PS50222">
    <property type="entry name" value="EF_HAND_2"/>
    <property type="match status" value="2"/>
</dbReference>
<name>A0A7S2XI64_9STRA</name>
<dbReference type="InterPro" id="IPR018490">
    <property type="entry name" value="cNMP-bd_dom_sf"/>
</dbReference>
<proteinExistence type="inferred from homology"/>
<dbReference type="InterPro" id="IPR018108">
    <property type="entry name" value="MCP_transmembrane"/>
</dbReference>
<evidence type="ECO:0000256" key="3">
    <source>
        <dbReference type="ARBA" id="ARBA00022448"/>
    </source>
</evidence>
<feature type="repeat" description="Solcar" evidence="12">
    <location>
        <begin position="977"/>
        <end position="1065"/>
    </location>
</feature>
<dbReference type="Pfam" id="PF13833">
    <property type="entry name" value="EF-hand_8"/>
    <property type="match status" value="1"/>
</dbReference>
<feature type="domain" description="Cyclic nucleotide-binding" evidence="14">
    <location>
        <begin position="283"/>
        <end position="359"/>
    </location>
</feature>
<organism evidence="16">
    <name type="scientific">Attheya septentrionalis</name>
    <dbReference type="NCBI Taxonomy" id="420275"/>
    <lineage>
        <taxon>Eukaryota</taxon>
        <taxon>Sar</taxon>
        <taxon>Stramenopiles</taxon>
        <taxon>Ochrophyta</taxon>
        <taxon>Bacillariophyta</taxon>
        <taxon>Coscinodiscophyceae</taxon>
        <taxon>Chaetocerotophycidae</taxon>
        <taxon>Chaetocerotales</taxon>
        <taxon>Attheyaceae</taxon>
        <taxon>Attheya</taxon>
    </lineage>
</organism>
<dbReference type="SMART" id="SM00054">
    <property type="entry name" value="EFh"/>
    <property type="match status" value="2"/>
</dbReference>